<sequence>MNRVSSYHPVAKGREGLGGADSRLAAQFQFLNDFLILLQIVALQVVKQLAPLAGHFNEAVSGVVILAVCPQMFGKMRYSGCEQGDLHLARTGILLVRSIFFYYSFFFYVFGHDGY</sequence>
<organism evidence="2">
    <name type="scientific">marine metagenome</name>
    <dbReference type="NCBI Taxonomy" id="408172"/>
    <lineage>
        <taxon>unclassified sequences</taxon>
        <taxon>metagenomes</taxon>
        <taxon>ecological metagenomes</taxon>
    </lineage>
</organism>
<keyword evidence="1" id="KW-1133">Transmembrane helix</keyword>
<feature type="transmembrane region" description="Helical" evidence="1">
    <location>
        <begin position="94"/>
        <end position="111"/>
    </location>
</feature>
<name>A0A383AW34_9ZZZZ</name>
<dbReference type="AlphaFoldDB" id="A0A383AW34"/>
<accession>A0A383AW34</accession>
<evidence type="ECO:0000256" key="1">
    <source>
        <dbReference type="SAM" id="Phobius"/>
    </source>
</evidence>
<dbReference type="EMBL" id="UINC01195268">
    <property type="protein sequence ID" value="SVE11749.1"/>
    <property type="molecule type" value="Genomic_DNA"/>
</dbReference>
<feature type="non-terminal residue" evidence="2">
    <location>
        <position position="115"/>
    </location>
</feature>
<feature type="non-terminal residue" evidence="2">
    <location>
        <position position="1"/>
    </location>
</feature>
<gene>
    <name evidence="2" type="ORF">METZ01_LOCUS464603</name>
</gene>
<keyword evidence="1" id="KW-0812">Transmembrane</keyword>
<protein>
    <submittedName>
        <fullName evidence="2">Uncharacterized protein</fullName>
    </submittedName>
</protein>
<reference evidence="2" key="1">
    <citation type="submission" date="2018-05" db="EMBL/GenBank/DDBJ databases">
        <authorList>
            <person name="Lanie J.A."/>
            <person name="Ng W.-L."/>
            <person name="Kazmierczak K.M."/>
            <person name="Andrzejewski T.M."/>
            <person name="Davidsen T.M."/>
            <person name="Wayne K.J."/>
            <person name="Tettelin H."/>
            <person name="Glass J.I."/>
            <person name="Rusch D."/>
            <person name="Podicherti R."/>
            <person name="Tsui H.-C.T."/>
            <person name="Winkler M.E."/>
        </authorList>
    </citation>
    <scope>NUCLEOTIDE SEQUENCE</scope>
</reference>
<proteinExistence type="predicted"/>
<evidence type="ECO:0000313" key="2">
    <source>
        <dbReference type="EMBL" id="SVE11749.1"/>
    </source>
</evidence>
<keyword evidence="1" id="KW-0472">Membrane</keyword>